<evidence type="ECO:0000313" key="3">
    <source>
        <dbReference type="EMBL" id="SUI92928.1"/>
    </source>
</evidence>
<reference evidence="3 4" key="1">
    <citation type="submission" date="2018-06" db="EMBL/GenBank/DDBJ databases">
        <authorList>
            <consortium name="Pathogen Informatics"/>
            <person name="Doyle S."/>
        </authorList>
    </citation>
    <scope>NUCLEOTIDE SEQUENCE [LARGE SCALE GENOMIC DNA]</scope>
    <source>
        <strain evidence="3 4">NCTC11544</strain>
    </source>
</reference>
<keyword evidence="1" id="KW-0732">Signal</keyword>
<evidence type="ECO:0000259" key="2">
    <source>
        <dbReference type="Pfam" id="PF05229"/>
    </source>
</evidence>
<feature type="signal peptide" evidence="1">
    <location>
        <begin position="1"/>
        <end position="23"/>
    </location>
</feature>
<feature type="domain" description="Spore coat protein U/FanG" evidence="2">
    <location>
        <begin position="29"/>
        <end position="176"/>
    </location>
</feature>
<name>A0A380B4L8_9GAMM</name>
<evidence type="ECO:0000256" key="1">
    <source>
        <dbReference type="SAM" id="SignalP"/>
    </source>
</evidence>
<dbReference type="InterPro" id="IPR053167">
    <property type="entry name" value="Spore_coat_component"/>
</dbReference>
<dbReference type="RefSeq" id="WP_115184808.1">
    <property type="nucleotide sequence ID" value="NZ_CAMIRW010000001.1"/>
</dbReference>
<dbReference type="PANTHER" id="PTHR37089">
    <property type="entry name" value="PROTEIN U-RELATED"/>
    <property type="match status" value="1"/>
</dbReference>
<evidence type="ECO:0000313" key="4">
    <source>
        <dbReference type="Proteomes" id="UP000255529"/>
    </source>
</evidence>
<gene>
    <name evidence="3" type="ORF">NCTC11544_05676</name>
</gene>
<dbReference type="Pfam" id="PF05229">
    <property type="entry name" value="SCPU"/>
    <property type="match status" value="1"/>
</dbReference>
<proteinExistence type="predicted"/>
<dbReference type="AlphaFoldDB" id="A0A380B4L8"/>
<organism evidence="3 4">
    <name type="scientific">Serratia quinivorans</name>
    <dbReference type="NCBI Taxonomy" id="137545"/>
    <lineage>
        <taxon>Bacteria</taxon>
        <taxon>Pseudomonadati</taxon>
        <taxon>Pseudomonadota</taxon>
        <taxon>Gammaproteobacteria</taxon>
        <taxon>Enterobacterales</taxon>
        <taxon>Yersiniaceae</taxon>
        <taxon>Serratia</taxon>
    </lineage>
</organism>
<accession>A0A380B4L8</accession>
<feature type="chain" id="PRO_5016806033" evidence="1">
    <location>
        <begin position="24"/>
        <end position="179"/>
    </location>
</feature>
<dbReference type="SMART" id="SM00972">
    <property type="entry name" value="SCPU"/>
    <property type="match status" value="1"/>
</dbReference>
<dbReference type="Proteomes" id="UP000255529">
    <property type="component" value="Unassembled WGS sequence"/>
</dbReference>
<dbReference type="InterPro" id="IPR007893">
    <property type="entry name" value="Spore_coat_U/FanG"/>
</dbReference>
<sequence>MKKILMALTSAATLLCASGAANAAGTIQGNLGVTLTIGAGCVVGGGNSAGSANDFGSIDFGTYSSLSNIIDASATGSGGAGTLSLTCTTGTAYTVALNNGLHVGAGNQRQMASTAGALIKYNLYQDQARATAWSSGANALTGTGTGAAVPLIVYARVPAAATTPDPDTYNDTVTMTVTW</sequence>
<dbReference type="EMBL" id="UGYN01000002">
    <property type="protein sequence ID" value="SUI92928.1"/>
    <property type="molecule type" value="Genomic_DNA"/>
</dbReference>
<protein>
    <submittedName>
        <fullName evidence="3">Uncharacterized secreted protein</fullName>
    </submittedName>
</protein>